<sequence>MNKEWSEKIKRIQVLLDKETTYKDAIELLIEFRKEMFEQISQIVNGYPAKAFYQMPFANTEGYHSKTLAYSIWHIFRIEDIVAHSLIAGDEQILMTGDYQKKIGSPIITTGNELQGQEIAEFSKKLNIKYLYEYAREVMLSTNSILLNLEYSQMKTRYSVEDKDKLASIGCVSPNENAIWLIDYWCNKDIRGLIKMPFSRHWSMHIEAMKRIKNKLCKNVRKGVDPVAYCGLSCNHCFLGEWCGSCRTEYNVCSFATIYEDRRCPNMVCCMDKKIDGCYECSDLENCTKGFYMPDNDGAASAKAQAMFIRKYGKKAFLKTHDKLHERYDFSKTQEILGQDVYEGFKLLEKEYSN</sequence>
<gene>
    <name evidence="1" type="ORF">H0486_10235</name>
</gene>
<keyword evidence="2" id="KW-1185">Reference proteome</keyword>
<dbReference type="Gene3D" id="1.20.120.450">
    <property type="entry name" value="dinb family like domain"/>
    <property type="match status" value="1"/>
</dbReference>
<dbReference type="AlphaFoldDB" id="A0A839K1G3"/>
<dbReference type="RefSeq" id="WP_228352931.1">
    <property type="nucleotide sequence ID" value="NZ_JACEGA010000001.1"/>
</dbReference>
<evidence type="ECO:0000313" key="2">
    <source>
        <dbReference type="Proteomes" id="UP000574276"/>
    </source>
</evidence>
<reference evidence="1 2" key="1">
    <citation type="submission" date="2020-07" db="EMBL/GenBank/DDBJ databases">
        <title>Characterization and genome sequencing of isolate MD1, a novel member within the family Lachnospiraceae.</title>
        <authorList>
            <person name="Rettenmaier R."/>
            <person name="Di Bello L."/>
            <person name="Zinser C."/>
            <person name="Scheitz K."/>
            <person name="Liebl W."/>
            <person name="Zverlov V."/>
        </authorList>
    </citation>
    <scope>NUCLEOTIDE SEQUENCE [LARGE SCALE GENOMIC DNA]</scope>
    <source>
        <strain evidence="1 2">MD1</strain>
    </source>
</reference>
<comment type="caution">
    <text evidence="1">The sequence shown here is derived from an EMBL/GenBank/DDBJ whole genome shotgun (WGS) entry which is preliminary data.</text>
</comment>
<name>A0A839K1G3_9FIRM</name>
<accession>A0A839K1G3</accession>
<dbReference type="InterPro" id="IPR034660">
    <property type="entry name" value="DinB/YfiT-like"/>
</dbReference>
<evidence type="ECO:0000313" key="1">
    <source>
        <dbReference type="EMBL" id="MBB2183257.1"/>
    </source>
</evidence>
<protein>
    <submittedName>
        <fullName evidence="1">DUF3795 domain-containing protein</fullName>
    </submittedName>
</protein>
<organism evidence="1 2">
    <name type="scientific">Variimorphobacter saccharofermentans</name>
    <dbReference type="NCBI Taxonomy" id="2755051"/>
    <lineage>
        <taxon>Bacteria</taxon>
        <taxon>Bacillati</taxon>
        <taxon>Bacillota</taxon>
        <taxon>Clostridia</taxon>
        <taxon>Lachnospirales</taxon>
        <taxon>Lachnospiraceae</taxon>
        <taxon>Variimorphobacter</taxon>
    </lineage>
</organism>
<dbReference type="Proteomes" id="UP000574276">
    <property type="component" value="Unassembled WGS sequence"/>
</dbReference>
<dbReference type="EMBL" id="JACEGA010000001">
    <property type="protein sequence ID" value="MBB2183257.1"/>
    <property type="molecule type" value="Genomic_DNA"/>
</dbReference>
<proteinExistence type="predicted"/>